<keyword evidence="1" id="KW-1133">Transmembrane helix</keyword>
<evidence type="ECO:0000256" key="1">
    <source>
        <dbReference type="SAM" id="Phobius"/>
    </source>
</evidence>
<evidence type="ECO:0000313" key="3">
    <source>
        <dbReference type="Proteomes" id="UP000194761"/>
    </source>
</evidence>
<feature type="transmembrane region" description="Helical" evidence="1">
    <location>
        <begin position="31"/>
        <end position="55"/>
    </location>
</feature>
<keyword evidence="1" id="KW-0812">Transmembrane</keyword>
<dbReference type="EMBL" id="NGFP01000004">
    <property type="protein sequence ID" value="OUC99752.1"/>
    <property type="molecule type" value="Genomic_DNA"/>
</dbReference>
<keyword evidence="3" id="KW-1185">Reference proteome</keyword>
<protein>
    <submittedName>
        <fullName evidence="2">Uncharacterized protein</fullName>
    </submittedName>
</protein>
<sequence>MSPEETVEAPLSGVSSGEIYLWFAHEAVRTVIILGALLLSVLLIASVIVAVFYHLPRRLLGLRRGPRLRDDRQSQELASWWLV</sequence>
<accession>A0A243RX27</accession>
<comment type="caution">
    <text evidence="2">The sequence shown here is derived from an EMBL/GenBank/DDBJ whole genome shotgun (WGS) entry which is preliminary data.</text>
</comment>
<organism evidence="2 3">
    <name type="scientific">Streptosporangium minutum</name>
    <dbReference type="NCBI Taxonomy" id="569862"/>
    <lineage>
        <taxon>Bacteria</taxon>
        <taxon>Bacillati</taxon>
        <taxon>Actinomycetota</taxon>
        <taxon>Actinomycetes</taxon>
        <taxon>Streptosporangiales</taxon>
        <taxon>Streptosporangiaceae</taxon>
        <taxon>Streptosporangium</taxon>
    </lineage>
</organism>
<name>A0A243RX27_9ACTN</name>
<gene>
    <name evidence="2" type="ORF">CA984_01540</name>
</gene>
<evidence type="ECO:0000313" key="2">
    <source>
        <dbReference type="EMBL" id="OUC99752.1"/>
    </source>
</evidence>
<reference evidence="2 3" key="1">
    <citation type="submission" date="2017-05" db="EMBL/GenBank/DDBJ databases">
        <title>Biotechnological potential of actinobacteria isolated from South African environments.</title>
        <authorList>
            <person name="Le Roes-Hill M."/>
            <person name="Prins A."/>
            <person name="Durrell K.A."/>
        </authorList>
    </citation>
    <scope>NUCLEOTIDE SEQUENCE [LARGE SCALE GENOMIC DNA]</scope>
    <source>
        <strain evidence="2">M26</strain>
    </source>
</reference>
<proteinExistence type="predicted"/>
<keyword evidence="1" id="KW-0472">Membrane</keyword>
<dbReference type="Proteomes" id="UP000194761">
    <property type="component" value="Unassembled WGS sequence"/>
</dbReference>
<dbReference type="AlphaFoldDB" id="A0A243RX27"/>